<dbReference type="Proteomes" id="UP000075666">
    <property type="component" value="Unassembled WGS sequence"/>
</dbReference>
<dbReference type="GeneID" id="62497870"/>
<dbReference type="STRING" id="46224.B4102_3206"/>
<dbReference type="InterPro" id="IPR021725">
    <property type="entry name" value="Cdd1"/>
</dbReference>
<name>A0A150L1B9_9BACI</name>
<dbReference type="AlphaFoldDB" id="A0A150L1B9"/>
<reference evidence="1 2" key="1">
    <citation type="submission" date="2016-01" db="EMBL/GenBank/DDBJ databases">
        <title>Genome Sequences of Twelve Sporeforming Bacillus Species Isolated from Foods.</title>
        <authorList>
            <person name="Berendsen E.M."/>
            <person name="Wells-Bennik M.H."/>
            <person name="Krawcyk A.O."/>
            <person name="De Jong A."/>
            <person name="Holsappel S."/>
            <person name="Eijlander R.T."/>
            <person name="Kuipers O.P."/>
        </authorList>
    </citation>
    <scope>NUCLEOTIDE SEQUENCE [LARGE SCALE GENOMIC DNA]</scope>
    <source>
        <strain evidence="1 2">B4102</strain>
    </source>
</reference>
<organism evidence="1 2">
    <name type="scientific">Heyndrickxia sporothermodurans</name>
    <dbReference type="NCBI Taxonomy" id="46224"/>
    <lineage>
        <taxon>Bacteria</taxon>
        <taxon>Bacillati</taxon>
        <taxon>Bacillota</taxon>
        <taxon>Bacilli</taxon>
        <taxon>Bacillales</taxon>
        <taxon>Bacillaceae</taxon>
        <taxon>Heyndrickxia</taxon>
    </lineage>
</organism>
<dbReference type="Pfam" id="PF11731">
    <property type="entry name" value="Cdd1"/>
    <property type="match status" value="1"/>
</dbReference>
<evidence type="ECO:0000313" key="2">
    <source>
        <dbReference type="Proteomes" id="UP000075666"/>
    </source>
</evidence>
<evidence type="ECO:0000313" key="1">
    <source>
        <dbReference type="EMBL" id="KYD05482.1"/>
    </source>
</evidence>
<dbReference type="RefSeq" id="WP_066231796.1">
    <property type="nucleotide sequence ID" value="NZ_LQYN01000056.1"/>
</dbReference>
<dbReference type="EMBL" id="LQYN01000056">
    <property type="protein sequence ID" value="KYD05482.1"/>
    <property type="molecule type" value="Genomic_DNA"/>
</dbReference>
<comment type="caution">
    <text evidence="1">The sequence shown here is derived from an EMBL/GenBank/DDBJ whole genome shotgun (WGS) entry which is preliminary data.</text>
</comment>
<proteinExistence type="predicted"/>
<gene>
    <name evidence="1" type="ORF">B4102_3206</name>
</gene>
<accession>A0A150L1B9</accession>
<dbReference type="PATRIC" id="fig|46224.3.peg.3182"/>
<protein>
    <submittedName>
        <fullName evidence="1">Uncharacterized protein</fullName>
    </submittedName>
</protein>
<keyword evidence="2" id="KW-1185">Reference proteome</keyword>
<dbReference type="OrthoDB" id="666031at2"/>
<sequence length="154" mass="17939">MKKKTPKLMLTEVEREALRKNKIRLHEIADIDVGVLHDLLGGTLERAKELKASAEFQMIPSIGPKFSEDLMKIGFFSLDELKGNDGAELVDRMEQFYGVWLDPCVEDQCRLVVHYAEQPSSTKQWWDFTEERKQYRAKYGYPSNRPAKSWNEVE</sequence>